<evidence type="ECO:0000313" key="2">
    <source>
        <dbReference type="Proteomes" id="UP001549366"/>
    </source>
</evidence>
<keyword evidence="2" id="KW-1185">Reference proteome</keyword>
<sequence length="550" mass="64019">MNALPNAAVGSITLPIEPVDRIRSDNNSTTPYIPEKVSHTLQKELSDYRVTDATTQQKALQPVHSVTLKDGSLVPDFTTDEHFSARLISMGPTKVNELRRLINKHPNEFPMPCMAITADLIRTDLEKARNNYSLLPGEDDILRNLRRELEALSPEYPYQPSLIVTYKYLHYRSLLYFRERLSISDQTIDHDIRIRSSRFDVYEFFESKGAKLLSLYKKNCSLKDLERLPWSMLFEDTDQFMTLLKKVHYSRVLNVGAESGLGRNIPIIPYPRELGIEDLNRLWPLHLWLTGFSLSEFTQADGFDLYPATFFEHDLYHLSAKYEKKVATENSYETLFHWIRQLYENKNQIKSVNFKAIELALFYTLHEEAYFNEENYSPDGAFFKAIHEHTHEMFFEGLPKQYWDVTHTEAEQACLWLQKLPLKTFTDDEFADHIAGIEGTFTQGDSIKSTENLHESRTTLPYLHDLILEVGRHREVVAKHGLDDRDIVSSLLNFQQKASPEELEKPLDKETWLKYNPKFSRHGDWVISFLKNSRLQGVWRCLAACKALKK</sequence>
<name>A0ABV2SCJ7_9GAMM</name>
<organism evidence="1 2">
    <name type="scientific">Endozoicomonas lisbonensis</name>
    <dbReference type="NCBI Taxonomy" id="3120522"/>
    <lineage>
        <taxon>Bacteria</taxon>
        <taxon>Pseudomonadati</taxon>
        <taxon>Pseudomonadota</taxon>
        <taxon>Gammaproteobacteria</taxon>
        <taxon>Oceanospirillales</taxon>
        <taxon>Endozoicomonadaceae</taxon>
        <taxon>Endozoicomonas</taxon>
    </lineage>
</organism>
<dbReference type="EMBL" id="JBEWTB010000002">
    <property type="protein sequence ID" value="MET4755487.1"/>
    <property type="molecule type" value="Genomic_DNA"/>
</dbReference>
<evidence type="ECO:0000313" key="1">
    <source>
        <dbReference type="EMBL" id="MET4755487.1"/>
    </source>
</evidence>
<gene>
    <name evidence="1" type="ORF">V5J35_000679</name>
</gene>
<reference evidence="1 2" key="1">
    <citation type="submission" date="2024-06" db="EMBL/GenBank/DDBJ databases">
        <title>Genomic Encyclopedia of Type Strains, Phase V (KMG-V): Genome sequencing to study the core and pangenomes of soil and plant-associated prokaryotes.</title>
        <authorList>
            <person name="Whitman W."/>
        </authorList>
    </citation>
    <scope>NUCLEOTIDE SEQUENCE [LARGE SCALE GENOMIC DNA]</scope>
    <source>
        <strain evidence="1 2">NE40</strain>
    </source>
</reference>
<dbReference type="RefSeq" id="WP_354020014.1">
    <property type="nucleotide sequence ID" value="NZ_JBEWTC010000005.1"/>
</dbReference>
<dbReference type="Proteomes" id="UP001549366">
    <property type="component" value="Unassembled WGS sequence"/>
</dbReference>
<protein>
    <submittedName>
        <fullName evidence="1">Uncharacterized protein</fullName>
    </submittedName>
</protein>
<proteinExistence type="predicted"/>
<accession>A0ABV2SCJ7</accession>
<comment type="caution">
    <text evidence="1">The sequence shown here is derived from an EMBL/GenBank/DDBJ whole genome shotgun (WGS) entry which is preliminary data.</text>
</comment>